<evidence type="ECO:0000256" key="1">
    <source>
        <dbReference type="ARBA" id="ARBA00006815"/>
    </source>
</evidence>
<name>A0A9Q0BC90_9HYPO</name>
<dbReference type="PROSITE" id="PS01106">
    <property type="entry name" value="RIBOSOMAL_L18E"/>
    <property type="match status" value="1"/>
</dbReference>
<feature type="domain" description="Large ribosomal subunit protein uL15/eL18" evidence="5">
    <location>
        <begin position="2"/>
        <end position="183"/>
    </location>
</feature>
<dbReference type="Gene3D" id="3.100.10.10">
    <property type="match status" value="1"/>
</dbReference>
<reference evidence="6" key="1">
    <citation type="journal article" date="2021" name="J Fungi (Basel)">
        <title>Genomic and Metabolomic Analyses of the Marine Fungus Emericellopsis cladophorae: Insights into Saltwater Adaptability Mechanisms and Its Biosynthetic Potential.</title>
        <authorList>
            <person name="Goncalves M.F.M."/>
            <person name="Hilario S."/>
            <person name="Van de Peer Y."/>
            <person name="Esteves A.C."/>
            <person name="Alves A."/>
        </authorList>
    </citation>
    <scope>NUCLEOTIDE SEQUENCE</scope>
    <source>
        <strain evidence="6">MUM 19.33</strain>
    </source>
</reference>
<comment type="caution">
    <text evidence="6">The sequence shown here is derived from an EMBL/GenBank/DDBJ whole genome shotgun (WGS) entry which is preliminary data.</text>
</comment>
<dbReference type="FunFam" id="3.100.10.10:FF:000001">
    <property type="entry name" value="60S ribosomal protein L18"/>
    <property type="match status" value="1"/>
</dbReference>
<proteinExistence type="inferred from homology"/>
<evidence type="ECO:0000256" key="3">
    <source>
        <dbReference type="ARBA" id="ARBA00023274"/>
    </source>
</evidence>
<accession>A0A9Q0BC90</accession>
<protein>
    <submittedName>
        <fullName evidence="6">Rpl18</fullName>
    </submittedName>
</protein>
<keyword evidence="7" id="KW-1185">Reference proteome</keyword>
<dbReference type="InterPro" id="IPR021131">
    <property type="entry name" value="Ribosomal_uL15/eL18"/>
</dbReference>
<dbReference type="InterPro" id="IPR000039">
    <property type="entry name" value="Ribosomal_eL18"/>
</dbReference>
<evidence type="ECO:0000256" key="4">
    <source>
        <dbReference type="SAM" id="MobiDB-lite"/>
    </source>
</evidence>
<dbReference type="GO" id="GO:0003735">
    <property type="term" value="F:structural constituent of ribosome"/>
    <property type="evidence" value="ECO:0007669"/>
    <property type="project" value="InterPro"/>
</dbReference>
<organism evidence="6 7">
    <name type="scientific">Emericellopsis cladophorae</name>
    <dbReference type="NCBI Taxonomy" id="2686198"/>
    <lineage>
        <taxon>Eukaryota</taxon>
        <taxon>Fungi</taxon>
        <taxon>Dikarya</taxon>
        <taxon>Ascomycota</taxon>
        <taxon>Pezizomycotina</taxon>
        <taxon>Sordariomycetes</taxon>
        <taxon>Hypocreomycetidae</taxon>
        <taxon>Hypocreales</taxon>
        <taxon>Bionectriaceae</taxon>
        <taxon>Emericellopsis</taxon>
    </lineage>
</organism>
<reference evidence="6" key="2">
    <citation type="submission" date="2022-07" db="EMBL/GenBank/DDBJ databases">
        <authorList>
            <person name="Goncalves M.F.M."/>
            <person name="Hilario S."/>
            <person name="Van De Peer Y."/>
            <person name="Esteves A.C."/>
            <person name="Alves A."/>
        </authorList>
    </citation>
    <scope>NUCLEOTIDE SEQUENCE</scope>
    <source>
        <strain evidence="6">MUM 19.33</strain>
    </source>
</reference>
<dbReference type="PANTHER" id="PTHR10934">
    <property type="entry name" value="60S RIBOSOMAL PROTEIN L18"/>
    <property type="match status" value="1"/>
</dbReference>
<comment type="similarity">
    <text evidence="1">Belongs to the eukaryotic ribosomal protein eL18 family.</text>
</comment>
<sequence>MGIDLDRHHVKGTHRKAPKSDNVYLKLLVKLYRFLARRTDSAFNKVVLRRLFMSKINRPPVSLSRIVSNISEDEKRTVVVVGTITDDNRLLKFPKVTVAALRFTATARARILAAGGEAITLDQLALRAPTGANTLILRGPKNAREAVRHFGFGPHSHKKPYVQSKGRKFERARGRRRSRGFKV</sequence>
<dbReference type="GO" id="GO:0006412">
    <property type="term" value="P:translation"/>
    <property type="evidence" value="ECO:0007669"/>
    <property type="project" value="InterPro"/>
</dbReference>
<dbReference type="GO" id="GO:0003723">
    <property type="term" value="F:RNA binding"/>
    <property type="evidence" value="ECO:0007669"/>
    <property type="project" value="TreeGrafter"/>
</dbReference>
<feature type="region of interest" description="Disordered" evidence="4">
    <location>
        <begin position="151"/>
        <end position="183"/>
    </location>
</feature>
<evidence type="ECO:0000256" key="2">
    <source>
        <dbReference type="ARBA" id="ARBA00022980"/>
    </source>
</evidence>
<dbReference type="OrthoDB" id="6353017at2759"/>
<dbReference type="PANTHER" id="PTHR10934:SF2">
    <property type="entry name" value="LARGE RIBOSOMAL SUBUNIT PROTEIN EL18"/>
    <property type="match status" value="1"/>
</dbReference>
<evidence type="ECO:0000313" key="7">
    <source>
        <dbReference type="Proteomes" id="UP001055219"/>
    </source>
</evidence>
<keyword evidence="3" id="KW-0687">Ribonucleoprotein</keyword>
<dbReference type="GO" id="GO:0022625">
    <property type="term" value="C:cytosolic large ribosomal subunit"/>
    <property type="evidence" value="ECO:0007669"/>
    <property type="project" value="TreeGrafter"/>
</dbReference>
<gene>
    <name evidence="6" type="ORF">J7T54_001897</name>
</gene>
<dbReference type="InterPro" id="IPR021132">
    <property type="entry name" value="Ribosomal_eL18/eL18-A/B/_CS"/>
</dbReference>
<dbReference type="Pfam" id="PF17135">
    <property type="entry name" value="Ribosomal_L18"/>
    <property type="match status" value="1"/>
</dbReference>
<keyword evidence="2" id="KW-0689">Ribosomal protein</keyword>
<dbReference type="AlphaFoldDB" id="A0A9Q0BC90"/>
<dbReference type="SUPFAM" id="SSF52080">
    <property type="entry name" value="Ribosomal proteins L15p and L18e"/>
    <property type="match status" value="1"/>
</dbReference>
<dbReference type="GeneID" id="75828414"/>
<dbReference type="Proteomes" id="UP001055219">
    <property type="component" value="Unassembled WGS sequence"/>
</dbReference>
<dbReference type="EMBL" id="JAGIXG020000046">
    <property type="protein sequence ID" value="KAI6779481.1"/>
    <property type="molecule type" value="Genomic_DNA"/>
</dbReference>
<feature type="compositionally biased region" description="Basic residues" evidence="4">
    <location>
        <begin position="173"/>
        <end position="183"/>
    </location>
</feature>
<evidence type="ECO:0000313" key="6">
    <source>
        <dbReference type="EMBL" id="KAI6779481.1"/>
    </source>
</evidence>
<dbReference type="RefSeq" id="XP_051360337.1">
    <property type="nucleotide sequence ID" value="XM_051508594.1"/>
</dbReference>
<evidence type="ECO:0000259" key="5">
    <source>
        <dbReference type="Pfam" id="PF17135"/>
    </source>
</evidence>
<feature type="compositionally biased region" description="Basic residues" evidence="4">
    <location>
        <begin position="155"/>
        <end position="166"/>
    </location>
</feature>
<dbReference type="InterPro" id="IPR036227">
    <property type="entry name" value="Ribosomal_uL15/eL18_sf"/>
</dbReference>